<dbReference type="GO" id="GO:0032259">
    <property type="term" value="P:methylation"/>
    <property type="evidence" value="ECO:0007669"/>
    <property type="project" value="UniProtKB-KW"/>
</dbReference>
<evidence type="ECO:0000259" key="7">
    <source>
        <dbReference type="Pfam" id="PF07669"/>
    </source>
</evidence>
<evidence type="ECO:0000256" key="1">
    <source>
        <dbReference type="ARBA" id="ARBA00011900"/>
    </source>
</evidence>
<comment type="catalytic activity">
    <reaction evidence="5">
        <text>a 2'-deoxyadenosine in DNA + S-adenosyl-L-methionine = an N(6)-methyl-2'-deoxyadenosine in DNA + S-adenosyl-L-homocysteine + H(+)</text>
        <dbReference type="Rhea" id="RHEA:15197"/>
        <dbReference type="Rhea" id="RHEA-COMP:12418"/>
        <dbReference type="Rhea" id="RHEA-COMP:12419"/>
        <dbReference type="ChEBI" id="CHEBI:15378"/>
        <dbReference type="ChEBI" id="CHEBI:57856"/>
        <dbReference type="ChEBI" id="CHEBI:59789"/>
        <dbReference type="ChEBI" id="CHEBI:90615"/>
        <dbReference type="ChEBI" id="CHEBI:90616"/>
        <dbReference type="EC" id="2.1.1.72"/>
    </reaction>
</comment>
<name>A0A948RWW4_UNCEI</name>
<sequence length="575" mass="64688">MPSQRTRITTPESLAGPFADLACRRLEKWSAAGRGGGILDPGCGSGLFLNLMMERLPHDQGYSFCGIEVDEALARLAAQRLVHQNLKIYHGDFLFDGWREVRNGGAVWNPETQTFRAVIGNPPYLGFKSQGAALRRRLSLTYGPGFGKCDLSGFSMMRSIQLVEPGGLIALILPRYWLEGGTGKALRDQLIRECDIVEIRQWPGGHLFPGAGVQVLGLWARKRHRPGSTGKMHYYLMPENSMDGDPLDRRSMEYSKTREPWPLLLKSEERFLEILRSHGSALETWAAPAQGIITGADRSRGGGGIFVLDPEEVDDLKWTREERRFLFPWIKSRQLEPLRVGKTPASLLHLPPETDLALLPGIRRHLLKYKSHLERRREVAKGRIPWWSLQWGRKEELFRGARILTPAKARIVRAAAAPEGIRFSADIYTWRLCEGVLRRFEGVTARQAVFWLALYLSSRPGRIASRLLGKKLGSVVELYPQTQRLVPVPVPDSAGWRRISQGMEGWLSPQGIAACTPDELYLQADDIVASILRPTAEEKDLMEEIESIWDPPVGAEGHFPNDIKPSLRPDQHQAE</sequence>
<evidence type="ECO:0000256" key="5">
    <source>
        <dbReference type="ARBA" id="ARBA00047942"/>
    </source>
</evidence>
<keyword evidence="3" id="KW-0808">Transferase</keyword>
<dbReference type="InterPro" id="IPR050953">
    <property type="entry name" value="N4_N6_ade-DNA_methylase"/>
</dbReference>
<dbReference type="Gene3D" id="3.40.50.150">
    <property type="entry name" value="Vaccinia Virus protein VP39"/>
    <property type="match status" value="1"/>
</dbReference>
<dbReference type="PANTHER" id="PTHR33841">
    <property type="entry name" value="DNA METHYLTRANSFERASE YEEA-RELATED"/>
    <property type="match status" value="1"/>
</dbReference>
<dbReference type="Pfam" id="PF07669">
    <property type="entry name" value="Eco57I"/>
    <property type="match status" value="1"/>
</dbReference>
<dbReference type="EC" id="2.1.1.72" evidence="1"/>
<organism evidence="8 9">
    <name type="scientific">Eiseniibacteriota bacterium</name>
    <dbReference type="NCBI Taxonomy" id="2212470"/>
    <lineage>
        <taxon>Bacteria</taxon>
        <taxon>Candidatus Eiseniibacteriota</taxon>
    </lineage>
</organism>
<keyword evidence="4" id="KW-0949">S-adenosyl-L-methionine</keyword>
<dbReference type="PANTHER" id="PTHR33841:SF1">
    <property type="entry name" value="DNA METHYLTRANSFERASE A"/>
    <property type="match status" value="1"/>
</dbReference>
<keyword evidence="2 8" id="KW-0489">Methyltransferase</keyword>
<proteinExistence type="predicted"/>
<gene>
    <name evidence="8" type="ORF">KJ970_06300</name>
</gene>
<feature type="compositionally biased region" description="Basic and acidic residues" evidence="6">
    <location>
        <begin position="559"/>
        <end position="575"/>
    </location>
</feature>
<dbReference type="GO" id="GO:0009007">
    <property type="term" value="F:site-specific DNA-methyltransferase (adenine-specific) activity"/>
    <property type="evidence" value="ECO:0007669"/>
    <property type="project" value="UniProtKB-EC"/>
</dbReference>
<evidence type="ECO:0000313" key="9">
    <source>
        <dbReference type="Proteomes" id="UP000777784"/>
    </source>
</evidence>
<dbReference type="PRINTS" id="PR00507">
    <property type="entry name" value="N12N6MTFRASE"/>
</dbReference>
<dbReference type="GO" id="GO:0006304">
    <property type="term" value="P:DNA modification"/>
    <property type="evidence" value="ECO:0007669"/>
    <property type="project" value="InterPro"/>
</dbReference>
<evidence type="ECO:0000256" key="4">
    <source>
        <dbReference type="ARBA" id="ARBA00022691"/>
    </source>
</evidence>
<dbReference type="AlphaFoldDB" id="A0A948RWW4"/>
<comment type="caution">
    <text evidence="8">The sequence shown here is derived from an EMBL/GenBank/DDBJ whole genome shotgun (WGS) entry which is preliminary data.</text>
</comment>
<dbReference type="InterPro" id="IPR029063">
    <property type="entry name" value="SAM-dependent_MTases_sf"/>
</dbReference>
<evidence type="ECO:0000256" key="2">
    <source>
        <dbReference type="ARBA" id="ARBA00022603"/>
    </source>
</evidence>
<evidence type="ECO:0000256" key="3">
    <source>
        <dbReference type="ARBA" id="ARBA00022679"/>
    </source>
</evidence>
<protein>
    <recommendedName>
        <fullName evidence="1">site-specific DNA-methyltransferase (adenine-specific)</fullName>
        <ecNumber evidence="1">2.1.1.72</ecNumber>
    </recommendedName>
</protein>
<evidence type="ECO:0000256" key="6">
    <source>
        <dbReference type="SAM" id="MobiDB-lite"/>
    </source>
</evidence>
<dbReference type="SUPFAM" id="SSF53335">
    <property type="entry name" value="S-adenosyl-L-methionine-dependent methyltransferases"/>
    <property type="match status" value="1"/>
</dbReference>
<feature type="domain" description="Type II methyltransferase M.TaqI-like" evidence="7">
    <location>
        <begin position="105"/>
        <end position="202"/>
    </location>
</feature>
<dbReference type="Proteomes" id="UP000777784">
    <property type="component" value="Unassembled WGS sequence"/>
</dbReference>
<accession>A0A948RWW4</accession>
<evidence type="ECO:0000313" key="8">
    <source>
        <dbReference type="EMBL" id="MBU2690522.1"/>
    </source>
</evidence>
<reference evidence="8" key="1">
    <citation type="submission" date="2021-05" db="EMBL/GenBank/DDBJ databases">
        <title>Energy efficiency and biological interactions define the core microbiome of deep oligotrophic groundwater.</title>
        <authorList>
            <person name="Mehrshad M."/>
            <person name="Lopez-Fernandez M."/>
            <person name="Bell E."/>
            <person name="Bernier-Latmani R."/>
            <person name="Bertilsson S."/>
            <person name="Dopson M."/>
        </authorList>
    </citation>
    <scope>NUCLEOTIDE SEQUENCE</scope>
    <source>
        <strain evidence="8">Modern_marine.mb.64</strain>
    </source>
</reference>
<feature type="region of interest" description="Disordered" evidence="6">
    <location>
        <begin position="551"/>
        <end position="575"/>
    </location>
</feature>
<dbReference type="EMBL" id="JAHJDP010000032">
    <property type="protein sequence ID" value="MBU2690522.1"/>
    <property type="molecule type" value="Genomic_DNA"/>
</dbReference>
<dbReference type="CDD" id="cd02440">
    <property type="entry name" value="AdoMet_MTases"/>
    <property type="match status" value="1"/>
</dbReference>
<dbReference type="InterPro" id="IPR011639">
    <property type="entry name" value="MethylTrfase_TaqI-like_dom"/>
</dbReference>